<dbReference type="AlphaFoldDB" id="M2QN60"/>
<gene>
    <name evidence="2" type="ORF">CERSUDRAFT_76346</name>
</gene>
<protein>
    <submittedName>
        <fullName evidence="2">Uncharacterized protein</fullName>
    </submittedName>
</protein>
<evidence type="ECO:0000313" key="3">
    <source>
        <dbReference type="Proteomes" id="UP000016930"/>
    </source>
</evidence>
<name>M2QN60_CERS8</name>
<proteinExistence type="predicted"/>
<evidence type="ECO:0000313" key="2">
    <source>
        <dbReference type="EMBL" id="EMD33620.1"/>
    </source>
</evidence>
<dbReference type="HOGENOM" id="CLU_915262_0_0_1"/>
<sequence length="304" mass="33845">MSVDRNISDYWDDDADPGRDRRQEKPRTAQARNLWRAALRTGRVLEERMLSLGSGVRMRNGGCAECNWTDGRGAWERRRDNEGRALNLDGSAAEFGSSQKCGKRLAAAGRDESTERRGSEKLNGMDRWLNGMAGNDRGGQVLVPERPSVLPQQHRAPPPWTPTRARRVLRTSSSSGRSQRTRAALLRTPPGCSQQWQAAGSEPLQGLRTVTRVGRAQRAFLWHARLVRVPARSHVASEPTMCTRMSKRRNTQSREHANRTRPTKSSGDHPDVVSAPVDFGLEPLVCKRKHCAGTIVQPSVFGVN</sequence>
<feature type="region of interest" description="Disordered" evidence="1">
    <location>
        <begin position="237"/>
        <end position="274"/>
    </location>
</feature>
<feature type="compositionally biased region" description="Basic and acidic residues" evidence="1">
    <location>
        <begin position="109"/>
        <end position="124"/>
    </location>
</feature>
<feature type="region of interest" description="Disordered" evidence="1">
    <location>
        <begin position="1"/>
        <end position="29"/>
    </location>
</feature>
<organism evidence="2 3">
    <name type="scientific">Ceriporiopsis subvermispora (strain B)</name>
    <name type="common">White-rot fungus</name>
    <name type="synonym">Gelatoporia subvermispora</name>
    <dbReference type="NCBI Taxonomy" id="914234"/>
    <lineage>
        <taxon>Eukaryota</taxon>
        <taxon>Fungi</taxon>
        <taxon>Dikarya</taxon>
        <taxon>Basidiomycota</taxon>
        <taxon>Agaricomycotina</taxon>
        <taxon>Agaricomycetes</taxon>
        <taxon>Polyporales</taxon>
        <taxon>Gelatoporiaceae</taxon>
        <taxon>Gelatoporia</taxon>
    </lineage>
</organism>
<dbReference type="Proteomes" id="UP000016930">
    <property type="component" value="Unassembled WGS sequence"/>
</dbReference>
<evidence type="ECO:0000256" key="1">
    <source>
        <dbReference type="SAM" id="MobiDB-lite"/>
    </source>
</evidence>
<accession>M2QN60</accession>
<dbReference type="EMBL" id="KB445805">
    <property type="protein sequence ID" value="EMD33620.1"/>
    <property type="molecule type" value="Genomic_DNA"/>
</dbReference>
<reference evidence="2 3" key="1">
    <citation type="journal article" date="2012" name="Proc. Natl. Acad. Sci. U.S.A.">
        <title>Comparative genomics of Ceriporiopsis subvermispora and Phanerochaete chrysosporium provide insight into selective ligninolysis.</title>
        <authorList>
            <person name="Fernandez-Fueyo E."/>
            <person name="Ruiz-Duenas F.J."/>
            <person name="Ferreira P."/>
            <person name="Floudas D."/>
            <person name="Hibbett D.S."/>
            <person name="Canessa P."/>
            <person name="Larrondo L.F."/>
            <person name="James T.Y."/>
            <person name="Seelenfreund D."/>
            <person name="Lobos S."/>
            <person name="Polanco R."/>
            <person name="Tello M."/>
            <person name="Honda Y."/>
            <person name="Watanabe T."/>
            <person name="Watanabe T."/>
            <person name="Ryu J.S."/>
            <person name="Kubicek C.P."/>
            <person name="Schmoll M."/>
            <person name="Gaskell J."/>
            <person name="Hammel K.E."/>
            <person name="St John F.J."/>
            <person name="Vanden Wymelenberg A."/>
            <person name="Sabat G."/>
            <person name="Splinter BonDurant S."/>
            <person name="Syed K."/>
            <person name="Yadav J.S."/>
            <person name="Doddapaneni H."/>
            <person name="Subramanian V."/>
            <person name="Lavin J.L."/>
            <person name="Oguiza J.A."/>
            <person name="Perez G."/>
            <person name="Pisabarro A.G."/>
            <person name="Ramirez L."/>
            <person name="Santoyo F."/>
            <person name="Master E."/>
            <person name="Coutinho P.M."/>
            <person name="Henrissat B."/>
            <person name="Lombard V."/>
            <person name="Magnuson J.K."/>
            <person name="Kuees U."/>
            <person name="Hori C."/>
            <person name="Igarashi K."/>
            <person name="Samejima M."/>
            <person name="Held B.W."/>
            <person name="Barry K.W."/>
            <person name="LaButti K.M."/>
            <person name="Lapidus A."/>
            <person name="Lindquist E.A."/>
            <person name="Lucas S.M."/>
            <person name="Riley R."/>
            <person name="Salamov A.A."/>
            <person name="Hoffmeister D."/>
            <person name="Schwenk D."/>
            <person name="Hadar Y."/>
            <person name="Yarden O."/>
            <person name="de Vries R.P."/>
            <person name="Wiebenga A."/>
            <person name="Stenlid J."/>
            <person name="Eastwood D."/>
            <person name="Grigoriev I.V."/>
            <person name="Berka R.M."/>
            <person name="Blanchette R.A."/>
            <person name="Kersten P."/>
            <person name="Martinez A.T."/>
            <person name="Vicuna R."/>
            <person name="Cullen D."/>
        </authorList>
    </citation>
    <scope>NUCLEOTIDE SEQUENCE [LARGE SCALE GENOMIC DNA]</scope>
    <source>
        <strain evidence="2 3">B</strain>
    </source>
</reference>
<keyword evidence="3" id="KW-1185">Reference proteome</keyword>
<feature type="compositionally biased region" description="Basic and acidic residues" evidence="1">
    <location>
        <begin position="16"/>
        <end position="27"/>
    </location>
</feature>
<feature type="region of interest" description="Disordered" evidence="1">
    <location>
        <begin position="104"/>
        <end position="126"/>
    </location>
</feature>